<evidence type="ECO:0000256" key="7">
    <source>
        <dbReference type="ARBA" id="ARBA00022485"/>
    </source>
</evidence>
<feature type="domain" description="Cytochrome-c3 hydrogenase C-terminal" evidence="18">
    <location>
        <begin position="227"/>
        <end position="308"/>
    </location>
</feature>
<dbReference type="PRINTS" id="PR00614">
    <property type="entry name" value="NIHGNASESMLL"/>
</dbReference>
<dbReference type="GO" id="GO:0009375">
    <property type="term" value="C:ferredoxin hydrogenase complex"/>
    <property type="evidence" value="ECO:0007669"/>
    <property type="project" value="InterPro"/>
</dbReference>
<feature type="binding site" evidence="15">
    <location>
        <position position="266"/>
    </location>
    <ligand>
        <name>[4Fe-4S] cluster</name>
        <dbReference type="ChEBI" id="CHEBI:49883"/>
        <label>2</label>
    </ligand>
</feature>
<dbReference type="GO" id="GO:0046872">
    <property type="term" value="F:metal ion binding"/>
    <property type="evidence" value="ECO:0007669"/>
    <property type="project" value="UniProtKB-KW"/>
</dbReference>
<feature type="binding site" evidence="15">
    <location>
        <position position="260"/>
    </location>
    <ligand>
        <name>[4Fe-4S] cluster</name>
        <dbReference type="ChEBI" id="CHEBI:49883"/>
        <label>2</label>
    </ligand>
</feature>
<keyword evidence="12 15" id="KW-0411">Iron-sulfur</keyword>
<proteinExistence type="inferred from homology"/>
<feature type="binding site" evidence="15">
    <location>
        <position position="297"/>
    </location>
    <ligand>
        <name>[3Fe-4S] cluster</name>
        <dbReference type="ChEBI" id="CHEBI:21137"/>
    </ligand>
</feature>
<dbReference type="AlphaFoldDB" id="A0A090AHJ5"/>
<protein>
    <recommendedName>
        <fullName evidence="6">hydrogenase (acceptor)</fullName>
        <ecNumber evidence="6">1.12.99.6</ecNumber>
    </recommendedName>
</protein>
<dbReference type="GO" id="GO:0030313">
    <property type="term" value="C:cell envelope"/>
    <property type="evidence" value="ECO:0007669"/>
    <property type="project" value="UniProtKB-SubCell"/>
</dbReference>
<keyword evidence="9" id="KW-0732">Signal</keyword>
<dbReference type="NCBIfam" id="TIGR00391">
    <property type="entry name" value="hydA"/>
    <property type="match status" value="1"/>
</dbReference>
<evidence type="ECO:0000256" key="5">
    <source>
        <dbReference type="ARBA" id="ARBA00011771"/>
    </source>
</evidence>
<evidence type="ECO:0000256" key="6">
    <source>
        <dbReference type="ARBA" id="ARBA00012082"/>
    </source>
</evidence>
<comment type="cofactor">
    <cofactor evidence="2">
        <name>[4Fe-4S] cluster</name>
        <dbReference type="ChEBI" id="CHEBI:49883"/>
    </cofactor>
</comment>
<keyword evidence="16" id="KW-0812">Transmembrane</keyword>
<dbReference type="GO" id="GO:0009061">
    <property type="term" value="P:anaerobic respiration"/>
    <property type="evidence" value="ECO:0007669"/>
    <property type="project" value="TreeGrafter"/>
</dbReference>
<dbReference type="InterPro" id="IPR037024">
    <property type="entry name" value="NiFe_Hase_small_N_sf"/>
</dbReference>
<organism evidence="19 20">
    <name type="scientific">Thioploca ingrica</name>
    <dbReference type="NCBI Taxonomy" id="40754"/>
    <lineage>
        <taxon>Bacteria</taxon>
        <taxon>Pseudomonadati</taxon>
        <taxon>Pseudomonadota</taxon>
        <taxon>Gammaproteobacteria</taxon>
        <taxon>Thiotrichales</taxon>
        <taxon>Thiotrichaceae</taxon>
        <taxon>Thioploca</taxon>
    </lineage>
</organism>
<dbReference type="Pfam" id="PF01058">
    <property type="entry name" value="Oxidored_q6"/>
    <property type="match status" value="1"/>
</dbReference>
<dbReference type="InterPro" id="IPR037148">
    <property type="entry name" value="NiFe-Hase_small_C_sf"/>
</dbReference>
<evidence type="ECO:0000256" key="2">
    <source>
        <dbReference type="ARBA" id="ARBA00001966"/>
    </source>
</evidence>
<keyword evidence="16" id="KW-1133">Transmembrane helix</keyword>
<comment type="similarity">
    <text evidence="4">Belongs to the [NiFe]/[NiFeSe] hydrogenase small subunit family.</text>
</comment>
<dbReference type="InterPro" id="IPR001821">
    <property type="entry name" value="NiFe_hydrogenase_ssu"/>
</dbReference>
<dbReference type="EC" id="1.12.99.6" evidence="6"/>
<feature type="binding site" evidence="15">
    <location>
        <position position="235"/>
    </location>
    <ligand>
        <name>[4Fe-4S] cluster</name>
        <dbReference type="ChEBI" id="CHEBI:49883"/>
        <label>2</label>
    </ligand>
</feature>
<feature type="domain" description="NADH:ubiquinone oxidoreductase-like 20kDa subunit" evidence="17">
    <location>
        <begin position="62"/>
        <end position="207"/>
    </location>
</feature>
<evidence type="ECO:0000256" key="1">
    <source>
        <dbReference type="ARBA" id="ARBA00001927"/>
    </source>
</evidence>
<comment type="subcellular location">
    <subcellularLocation>
        <location evidence="3">Cell envelope</location>
    </subcellularLocation>
</comment>
<gene>
    <name evidence="19" type="ORF">THII_2462</name>
</gene>
<comment type="cofactor">
    <cofactor evidence="1">
        <name>[3Fe-4S] cluster</name>
        <dbReference type="ChEBI" id="CHEBI:21137"/>
    </cofactor>
</comment>
<dbReference type="GO" id="GO:0008901">
    <property type="term" value="F:ferredoxin hydrogenase activity"/>
    <property type="evidence" value="ECO:0007669"/>
    <property type="project" value="InterPro"/>
</dbReference>
<dbReference type="GO" id="GO:0051538">
    <property type="term" value="F:3 iron, 4 sulfur cluster binding"/>
    <property type="evidence" value="ECO:0007669"/>
    <property type="project" value="UniProtKB-KW"/>
</dbReference>
<keyword evidence="16" id="KW-0472">Membrane</keyword>
<feature type="binding site" evidence="15">
    <location>
        <position position="232"/>
    </location>
    <ligand>
        <name>[4Fe-4S] cluster</name>
        <dbReference type="ChEBI" id="CHEBI:49883"/>
        <label>2</label>
    </ligand>
</feature>
<dbReference type="Proteomes" id="UP000031623">
    <property type="component" value="Chromosome"/>
</dbReference>
<evidence type="ECO:0000256" key="11">
    <source>
        <dbReference type="ARBA" id="ARBA00023004"/>
    </source>
</evidence>
<evidence type="ECO:0000259" key="17">
    <source>
        <dbReference type="Pfam" id="PF01058"/>
    </source>
</evidence>
<evidence type="ECO:0000256" key="15">
    <source>
        <dbReference type="PIRSR" id="PIRSR000310-1"/>
    </source>
</evidence>
<dbReference type="GO" id="GO:0009055">
    <property type="term" value="F:electron transfer activity"/>
    <property type="evidence" value="ECO:0007669"/>
    <property type="project" value="TreeGrafter"/>
</dbReference>
<feature type="transmembrane region" description="Helical" evidence="16">
    <location>
        <begin position="21"/>
        <end position="44"/>
    </location>
</feature>
<dbReference type="KEGG" id="tig:THII_2462"/>
<dbReference type="HOGENOM" id="CLU_046107_0_0_6"/>
<keyword evidence="10" id="KW-0560">Oxidoreductase</keyword>
<dbReference type="GO" id="GO:0051539">
    <property type="term" value="F:4 iron, 4 sulfur cluster binding"/>
    <property type="evidence" value="ECO:0007669"/>
    <property type="project" value="UniProtKB-KW"/>
</dbReference>
<evidence type="ECO:0000313" key="19">
    <source>
        <dbReference type="EMBL" id="BAP56759.1"/>
    </source>
</evidence>
<keyword evidence="13 15" id="KW-0003">3Fe-4S</keyword>
<accession>A0A090AHJ5</accession>
<feature type="binding site" evidence="15">
    <location>
        <position position="62"/>
    </location>
    <ligand>
        <name>[4Fe-4S] cluster</name>
        <dbReference type="ChEBI" id="CHEBI:49883"/>
        <label>1</label>
    </ligand>
</feature>
<evidence type="ECO:0000256" key="14">
    <source>
        <dbReference type="ARBA" id="ARBA00048757"/>
    </source>
</evidence>
<dbReference type="STRING" id="40754.THII_2462"/>
<dbReference type="PANTHER" id="PTHR30013">
    <property type="entry name" value="NIFE / NIFESE HYDROGENASE SMALL SUBUNIT FAMILY MEMBER"/>
    <property type="match status" value="1"/>
</dbReference>
<evidence type="ECO:0000256" key="10">
    <source>
        <dbReference type="ARBA" id="ARBA00023002"/>
    </source>
</evidence>
<dbReference type="InterPro" id="IPR027394">
    <property type="entry name" value="Cytochrome-c3_hydrogenase_C"/>
</dbReference>
<dbReference type="Gene3D" id="3.40.50.700">
    <property type="entry name" value="NADH:ubiquinone oxidoreductase-like, 20kDa subunit"/>
    <property type="match status" value="1"/>
</dbReference>
<reference evidence="19 20" key="1">
    <citation type="journal article" date="2014" name="ISME J.">
        <title>Ecophysiology of Thioploca ingrica as revealed by the complete genome sequence supplemented with proteomic evidence.</title>
        <authorList>
            <person name="Kojima H."/>
            <person name="Ogura Y."/>
            <person name="Yamamoto N."/>
            <person name="Togashi T."/>
            <person name="Mori H."/>
            <person name="Watanabe T."/>
            <person name="Nemoto F."/>
            <person name="Kurokawa K."/>
            <person name="Hayashi T."/>
            <person name="Fukui M."/>
        </authorList>
    </citation>
    <scope>NUCLEOTIDE SEQUENCE [LARGE SCALE GENOMIC DNA]</scope>
</reference>
<dbReference type="PIRSF" id="PIRSF000310">
    <property type="entry name" value="NiFe_hyd_ssu"/>
    <property type="match status" value="1"/>
</dbReference>
<name>A0A090AHJ5_9GAMM</name>
<sequence>MSIPPTISQYWQHQGMSRRDFLQFCAMTAAAMALPITMVSRIAAALENQPRPATIWLNFQDCTGCTESMMRADAPSLERLLFDLISLDYHHTLQAAAGESAELARTQAMVANEGNYLLIVEGSIPTDQAGYATTAGVSNQDLFIEAAENAKAIIAIGTCASYGGIARAYPNPTGAKSVGELLTNNKPLINIPGCPPLPVAITGVIVHFLTFGEWPLLDNLQRPLAFFGRTVHDRCSRRAFYEKGLFASRFDDPGAKTGWCLYQLGCKGPFTYNACATTKWNDGVSFPMEAGHGCLGCSQPYFWDNDSFYRPLS</sequence>
<dbReference type="PANTHER" id="PTHR30013:SF7">
    <property type="entry name" value="HYDROGENASE-2 SMALL CHAIN"/>
    <property type="match status" value="1"/>
</dbReference>
<dbReference type="GO" id="GO:0033748">
    <property type="term" value="F:hydrogenase (acceptor) activity"/>
    <property type="evidence" value="ECO:0007669"/>
    <property type="project" value="UniProtKB-EC"/>
</dbReference>
<feature type="binding site" evidence="15">
    <location>
        <position position="194"/>
    </location>
    <ligand>
        <name>[4Fe-4S] cluster</name>
        <dbReference type="ChEBI" id="CHEBI:49883"/>
        <label>1</label>
    </ligand>
</feature>
<feature type="binding site" evidence="15">
    <location>
        <position position="294"/>
    </location>
    <ligand>
        <name>[3Fe-4S] cluster</name>
        <dbReference type="ChEBI" id="CHEBI:21137"/>
    </ligand>
</feature>
<dbReference type="GO" id="GO:0044569">
    <property type="term" value="C:[Ni-Fe] hydrogenase complex"/>
    <property type="evidence" value="ECO:0007669"/>
    <property type="project" value="TreeGrafter"/>
</dbReference>
<keyword evidence="11 15" id="KW-0408">Iron</keyword>
<comment type="catalytic activity">
    <reaction evidence="14">
        <text>H2 + A = AH2</text>
        <dbReference type="Rhea" id="RHEA:12116"/>
        <dbReference type="ChEBI" id="CHEBI:13193"/>
        <dbReference type="ChEBI" id="CHEBI:17499"/>
        <dbReference type="ChEBI" id="CHEBI:18276"/>
        <dbReference type="EC" id="1.12.99.6"/>
    </reaction>
</comment>
<dbReference type="EMBL" id="AP014633">
    <property type="protein sequence ID" value="BAP56759.1"/>
    <property type="molecule type" value="Genomic_DNA"/>
</dbReference>
<feature type="binding site" evidence="15">
    <location>
        <position position="65"/>
    </location>
    <ligand>
        <name>[4Fe-4S] cluster</name>
        <dbReference type="ChEBI" id="CHEBI:49883"/>
        <label>1</label>
    </ligand>
</feature>
<evidence type="ECO:0000256" key="8">
    <source>
        <dbReference type="ARBA" id="ARBA00022723"/>
    </source>
</evidence>
<dbReference type="InterPro" id="IPR019546">
    <property type="entry name" value="TAT_signal_bac_arc"/>
</dbReference>
<dbReference type="GO" id="GO:0016020">
    <property type="term" value="C:membrane"/>
    <property type="evidence" value="ECO:0007669"/>
    <property type="project" value="TreeGrafter"/>
</dbReference>
<feature type="binding site" evidence="15">
    <location>
        <position position="275"/>
    </location>
    <ligand>
        <name>[3Fe-4S] cluster</name>
        <dbReference type="ChEBI" id="CHEBI:21137"/>
    </ligand>
</feature>
<dbReference type="InterPro" id="IPR006311">
    <property type="entry name" value="TAT_signal"/>
</dbReference>
<comment type="subunit">
    <text evidence="5">Heterodimer of a large and a small subunit.</text>
</comment>
<keyword evidence="8 15" id="KW-0479">Metal-binding</keyword>
<dbReference type="PROSITE" id="PS51318">
    <property type="entry name" value="TAT"/>
    <property type="match status" value="1"/>
</dbReference>
<evidence type="ECO:0000256" key="3">
    <source>
        <dbReference type="ARBA" id="ARBA00004196"/>
    </source>
</evidence>
<evidence type="ECO:0000259" key="18">
    <source>
        <dbReference type="Pfam" id="PF14720"/>
    </source>
</evidence>
<dbReference type="NCBIfam" id="TIGR01409">
    <property type="entry name" value="TAT_signal_seq"/>
    <property type="match status" value="1"/>
</dbReference>
<dbReference type="SUPFAM" id="SSF56770">
    <property type="entry name" value="HydA/Nqo6-like"/>
    <property type="match status" value="1"/>
</dbReference>
<dbReference type="InterPro" id="IPR006137">
    <property type="entry name" value="NADH_UbQ_OxRdtase-like_20kDa"/>
</dbReference>
<dbReference type="OrthoDB" id="9766729at2"/>
<dbReference type="Gene3D" id="4.10.480.10">
    <property type="entry name" value="Cytochrome-c3 hydrogenase, C-terminal domain"/>
    <property type="match status" value="1"/>
</dbReference>
<keyword evidence="7 15" id="KW-0004">4Fe-4S</keyword>
<evidence type="ECO:0000313" key="20">
    <source>
        <dbReference type="Proteomes" id="UP000031623"/>
    </source>
</evidence>
<evidence type="ECO:0000256" key="4">
    <source>
        <dbReference type="ARBA" id="ARBA00006605"/>
    </source>
</evidence>
<evidence type="ECO:0000256" key="9">
    <source>
        <dbReference type="ARBA" id="ARBA00022729"/>
    </source>
</evidence>
<dbReference type="Pfam" id="PF14720">
    <property type="entry name" value="NiFe_hyd_SSU_C"/>
    <property type="match status" value="1"/>
</dbReference>
<feature type="binding site" evidence="15">
    <location>
        <position position="159"/>
    </location>
    <ligand>
        <name>[4Fe-4S] cluster</name>
        <dbReference type="ChEBI" id="CHEBI:49883"/>
        <label>1</label>
    </ligand>
</feature>
<evidence type="ECO:0000256" key="13">
    <source>
        <dbReference type="ARBA" id="ARBA00023291"/>
    </source>
</evidence>
<keyword evidence="20" id="KW-1185">Reference proteome</keyword>
<evidence type="ECO:0000256" key="12">
    <source>
        <dbReference type="ARBA" id="ARBA00023014"/>
    </source>
</evidence>
<evidence type="ECO:0000256" key="16">
    <source>
        <dbReference type="SAM" id="Phobius"/>
    </source>
</evidence>